<dbReference type="RefSeq" id="XP_040776300.1">
    <property type="nucleotide sequence ID" value="XM_040918267.1"/>
</dbReference>
<keyword evidence="1" id="KW-0442">Lipid degradation</keyword>
<feature type="region of interest" description="Disordered" evidence="2">
    <location>
        <begin position="311"/>
        <end position="338"/>
    </location>
</feature>
<organism evidence="4 5">
    <name type="scientific">Cryphonectria parasitica (strain ATCC 38755 / EP155)</name>
    <dbReference type="NCBI Taxonomy" id="660469"/>
    <lineage>
        <taxon>Eukaryota</taxon>
        <taxon>Fungi</taxon>
        <taxon>Dikarya</taxon>
        <taxon>Ascomycota</taxon>
        <taxon>Pezizomycotina</taxon>
        <taxon>Sordariomycetes</taxon>
        <taxon>Sordariomycetidae</taxon>
        <taxon>Diaporthales</taxon>
        <taxon>Cryphonectriaceae</taxon>
        <taxon>Cryphonectria-Endothia species complex</taxon>
        <taxon>Cryphonectria</taxon>
    </lineage>
</organism>
<evidence type="ECO:0000259" key="3">
    <source>
        <dbReference type="PROSITE" id="PS50008"/>
    </source>
</evidence>
<evidence type="ECO:0000313" key="5">
    <source>
        <dbReference type="Proteomes" id="UP000803844"/>
    </source>
</evidence>
<dbReference type="GO" id="GO:0016042">
    <property type="term" value="P:lipid catabolic process"/>
    <property type="evidence" value="ECO:0007669"/>
    <property type="project" value="UniProtKB-KW"/>
</dbReference>
<dbReference type="SUPFAM" id="SSF51695">
    <property type="entry name" value="PLC-like phosphodiesterases"/>
    <property type="match status" value="1"/>
</dbReference>
<dbReference type="InterPro" id="IPR001711">
    <property type="entry name" value="PLipase_C_Pinositol-sp_Y"/>
</dbReference>
<dbReference type="InterPro" id="IPR035892">
    <property type="entry name" value="C2_domain_sf"/>
</dbReference>
<dbReference type="PRINTS" id="PR00390">
    <property type="entry name" value="PHPHLIPASEC"/>
</dbReference>
<dbReference type="EC" id="3.1.4.11" evidence="1"/>
<keyword evidence="5" id="KW-1185">Reference proteome</keyword>
<dbReference type="Pfam" id="PF00388">
    <property type="entry name" value="PI-PLC-X"/>
    <property type="match status" value="1"/>
</dbReference>
<dbReference type="PANTHER" id="PTHR10336">
    <property type="entry name" value="PHOSPHOINOSITIDE-SPECIFIC PHOSPHOLIPASE C FAMILY PROTEIN"/>
    <property type="match status" value="1"/>
</dbReference>
<proteinExistence type="predicted"/>
<dbReference type="GeneID" id="63835396"/>
<dbReference type="OrthoDB" id="269822at2759"/>
<dbReference type="InterPro" id="IPR000909">
    <property type="entry name" value="PLipase_C_PInositol-sp_X_dom"/>
</dbReference>
<name>A0A9P4Y1M0_CRYP1</name>
<protein>
    <recommendedName>
        <fullName evidence="1">Phosphoinositide phospholipase C</fullName>
        <ecNumber evidence="1">3.1.4.11</ecNumber>
    </recommendedName>
</protein>
<dbReference type="PANTHER" id="PTHR10336:SF82">
    <property type="entry name" value="PHOSPHOINOSITIDE PHOSPHOLIPASE C"/>
    <property type="match status" value="1"/>
</dbReference>
<comment type="caution">
    <text evidence="4">The sequence shown here is derived from an EMBL/GenBank/DDBJ whole genome shotgun (WGS) entry which is preliminary data.</text>
</comment>
<dbReference type="Proteomes" id="UP000803844">
    <property type="component" value="Unassembled WGS sequence"/>
</dbReference>
<dbReference type="InterPro" id="IPR001192">
    <property type="entry name" value="PI-PLC_fam"/>
</dbReference>
<feature type="domain" description="PI-PLC Y-box" evidence="3">
    <location>
        <begin position="134"/>
        <end position="239"/>
    </location>
</feature>
<evidence type="ECO:0000256" key="1">
    <source>
        <dbReference type="RuleBase" id="RU361133"/>
    </source>
</evidence>
<dbReference type="PROSITE" id="PS50007">
    <property type="entry name" value="PIPLC_X_DOMAIN"/>
    <property type="match status" value="1"/>
</dbReference>
<comment type="catalytic activity">
    <reaction evidence="1">
        <text>a 1,2-diacyl-sn-glycero-3-phospho-(1D-myo-inositol-4,5-bisphosphate) + H2O = 1D-myo-inositol 1,4,5-trisphosphate + a 1,2-diacyl-sn-glycerol + H(+)</text>
        <dbReference type="Rhea" id="RHEA:33179"/>
        <dbReference type="ChEBI" id="CHEBI:15377"/>
        <dbReference type="ChEBI" id="CHEBI:15378"/>
        <dbReference type="ChEBI" id="CHEBI:17815"/>
        <dbReference type="ChEBI" id="CHEBI:58456"/>
        <dbReference type="ChEBI" id="CHEBI:203600"/>
        <dbReference type="EC" id="3.1.4.11"/>
    </reaction>
</comment>
<dbReference type="GO" id="GO:0004435">
    <property type="term" value="F:phosphatidylinositol-4,5-bisphosphate phospholipase C activity"/>
    <property type="evidence" value="ECO:0007669"/>
    <property type="project" value="UniProtKB-EC"/>
</dbReference>
<reference evidence="4" key="1">
    <citation type="journal article" date="2020" name="Phytopathology">
        <title>Genome sequence of the chestnut blight fungus Cryphonectria parasitica EP155: A fundamental resource for an archetypical invasive plant pathogen.</title>
        <authorList>
            <person name="Crouch J.A."/>
            <person name="Dawe A."/>
            <person name="Aerts A."/>
            <person name="Barry K."/>
            <person name="Churchill A.C.L."/>
            <person name="Grimwood J."/>
            <person name="Hillman B."/>
            <person name="Milgroom M.G."/>
            <person name="Pangilinan J."/>
            <person name="Smith M."/>
            <person name="Salamov A."/>
            <person name="Schmutz J."/>
            <person name="Yadav J."/>
            <person name="Grigoriev I.V."/>
            <person name="Nuss D."/>
        </authorList>
    </citation>
    <scope>NUCLEOTIDE SEQUENCE</scope>
    <source>
        <strain evidence="4">EP155</strain>
    </source>
</reference>
<dbReference type="GO" id="GO:0048015">
    <property type="term" value="P:phosphatidylinositol-mediated signaling"/>
    <property type="evidence" value="ECO:0007669"/>
    <property type="project" value="TreeGrafter"/>
</dbReference>
<keyword evidence="1" id="KW-0443">Lipid metabolism</keyword>
<dbReference type="InterPro" id="IPR017946">
    <property type="entry name" value="PLC-like_Pdiesterase_TIM-brl"/>
</dbReference>
<feature type="compositionally biased region" description="Basic and acidic residues" evidence="2">
    <location>
        <begin position="311"/>
        <end position="332"/>
    </location>
</feature>
<accession>A0A9P4Y1M0</accession>
<dbReference type="EMBL" id="MU032347">
    <property type="protein sequence ID" value="KAF3765339.1"/>
    <property type="molecule type" value="Genomic_DNA"/>
</dbReference>
<sequence length="444" mass="50960">MSIPFRTVCRTIKDSAFTNGNDLPVIISLEVHANVSQQEKMVDIMREEWGDLLLDKVLPHCHPEEKQPTLGDLRNKILIKGSDKSDCGAFSPQIYSKTTHEEAQQGCRQQQKETVPKKFICHALKQLAIYTYSPGHFTSFDLEDAKKPAHIYSFGEEKLKTLHRTEHNDLFKHNRGFLVRTFPESLSSFLSSNPNYPTLFWRKGVQMVALNWQVWDTAMELNDAMFDHENGWVLKPTGYRSNETKANCQADVMGKKMDLTITVLAGQHIPSDDHSESSRGTTRINPAAVNADRFRPRVTCFLHVESAAERNPKKSISKDDTSRKTRTARTEQPDWGSSGSKLHFPTVRHVVEELSFVRFYVEHCGRSWPERTAWACVRLDRLQEGYRLIKLKTDDGYKSDGLLLVKIEKKLSDETPRSLSLRRKTWNTCKDEVSQLKSRWTCMG</sequence>
<dbReference type="Gene3D" id="2.60.40.150">
    <property type="entry name" value="C2 domain"/>
    <property type="match status" value="1"/>
</dbReference>
<dbReference type="SMART" id="SM00148">
    <property type="entry name" value="PLCXc"/>
    <property type="match status" value="1"/>
</dbReference>
<dbReference type="Gene3D" id="3.20.20.190">
    <property type="entry name" value="Phosphatidylinositol (PI) phosphodiesterase"/>
    <property type="match status" value="1"/>
</dbReference>
<dbReference type="SMART" id="SM00149">
    <property type="entry name" value="PLCYc"/>
    <property type="match status" value="1"/>
</dbReference>
<dbReference type="GO" id="GO:0051209">
    <property type="term" value="P:release of sequestered calcium ion into cytosol"/>
    <property type="evidence" value="ECO:0007669"/>
    <property type="project" value="TreeGrafter"/>
</dbReference>
<dbReference type="PROSITE" id="PS50008">
    <property type="entry name" value="PIPLC_Y_DOMAIN"/>
    <property type="match status" value="1"/>
</dbReference>
<gene>
    <name evidence="4" type="ORF">M406DRAFT_276010</name>
</gene>
<evidence type="ECO:0000313" key="4">
    <source>
        <dbReference type="EMBL" id="KAF3765339.1"/>
    </source>
</evidence>
<dbReference type="AlphaFoldDB" id="A0A9P4Y1M0"/>
<dbReference type="Pfam" id="PF00387">
    <property type="entry name" value="PI-PLC-Y"/>
    <property type="match status" value="1"/>
</dbReference>
<dbReference type="CDD" id="cd00275">
    <property type="entry name" value="C2_PLC_like"/>
    <property type="match status" value="1"/>
</dbReference>
<keyword evidence="1" id="KW-0378">Hydrolase</keyword>
<evidence type="ECO:0000256" key="2">
    <source>
        <dbReference type="SAM" id="MobiDB-lite"/>
    </source>
</evidence>